<keyword evidence="8 9" id="KW-0663">Pyridoxal phosphate</keyword>
<dbReference type="NCBIfam" id="NF000586">
    <property type="entry name" value="PRK00011.1"/>
    <property type="match status" value="1"/>
</dbReference>
<dbReference type="InterPro" id="IPR019798">
    <property type="entry name" value="Ser_HO-MeTrfase_PLP_BS"/>
</dbReference>
<dbReference type="FunFam" id="3.40.640.10:FF:000001">
    <property type="entry name" value="Serine hydroxymethyltransferase"/>
    <property type="match status" value="1"/>
</dbReference>
<dbReference type="PROSITE" id="PS00096">
    <property type="entry name" value="SHMT"/>
    <property type="match status" value="1"/>
</dbReference>
<dbReference type="InterPro" id="IPR001085">
    <property type="entry name" value="Ser_HO-MeTrfase"/>
</dbReference>
<evidence type="ECO:0000256" key="2">
    <source>
        <dbReference type="ARBA" id="ARBA00004496"/>
    </source>
</evidence>
<dbReference type="SUPFAM" id="SSF53383">
    <property type="entry name" value="PLP-dependent transferases"/>
    <property type="match status" value="1"/>
</dbReference>
<feature type="modified residue" description="N6-(pyridoxal phosphate)lysine" evidence="9 10">
    <location>
        <position position="229"/>
    </location>
</feature>
<evidence type="ECO:0000256" key="8">
    <source>
        <dbReference type="ARBA" id="ARBA00022898"/>
    </source>
</evidence>
<comment type="subunit">
    <text evidence="4 9">Homodimer.</text>
</comment>
<dbReference type="InterPro" id="IPR015421">
    <property type="entry name" value="PyrdxlP-dep_Trfase_major"/>
</dbReference>
<evidence type="ECO:0000313" key="12">
    <source>
        <dbReference type="EMBL" id="RTQ48451.1"/>
    </source>
</evidence>
<comment type="cofactor">
    <cofactor evidence="1 9 10">
        <name>pyridoxal 5'-phosphate</name>
        <dbReference type="ChEBI" id="CHEBI:597326"/>
    </cofactor>
</comment>
<keyword evidence="5 9" id="KW-0963">Cytoplasm</keyword>
<feature type="domain" description="Serine hydroxymethyltransferase-like" evidence="11">
    <location>
        <begin position="11"/>
        <end position="399"/>
    </location>
</feature>
<feature type="binding site" evidence="9">
    <location>
        <position position="120"/>
    </location>
    <ligand>
        <name>(6S)-5,6,7,8-tetrahydrofolate</name>
        <dbReference type="ChEBI" id="CHEBI:57453"/>
    </ligand>
</feature>
<gene>
    <name evidence="9" type="primary">glyA</name>
    <name evidence="12" type="ORF">EJV47_15880</name>
</gene>
<dbReference type="Gene3D" id="3.90.1150.10">
    <property type="entry name" value="Aspartate Aminotransferase, domain 1"/>
    <property type="match status" value="1"/>
</dbReference>
<evidence type="ECO:0000256" key="5">
    <source>
        <dbReference type="ARBA" id="ARBA00022490"/>
    </source>
</evidence>
<organism evidence="12 13">
    <name type="scientific">Hymenobacter gummosus</name>
    <dbReference type="NCBI Taxonomy" id="1776032"/>
    <lineage>
        <taxon>Bacteria</taxon>
        <taxon>Pseudomonadati</taxon>
        <taxon>Bacteroidota</taxon>
        <taxon>Cytophagia</taxon>
        <taxon>Cytophagales</taxon>
        <taxon>Hymenobacteraceae</taxon>
        <taxon>Hymenobacter</taxon>
    </lineage>
</organism>
<feature type="site" description="Plays an important role in substrate specificity" evidence="9">
    <location>
        <position position="228"/>
    </location>
</feature>
<dbReference type="GO" id="GO:0032259">
    <property type="term" value="P:methylation"/>
    <property type="evidence" value="ECO:0007669"/>
    <property type="project" value="UniProtKB-KW"/>
</dbReference>
<evidence type="ECO:0000256" key="4">
    <source>
        <dbReference type="ARBA" id="ARBA00011738"/>
    </source>
</evidence>
<dbReference type="GO" id="GO:0035999">
    <property type="term" value="P:tetrahydrofolate interconversion"/>
    <property type="evidence" value="ECO:0007669"/>
    <property type="project" value="UniProtKB-UniRule"/>
</dbReference>
<keyword evidence="7 9" id="KW-0808">Transferase</keyword>
<proteinExistence type="inferred from homology"/>
<keyword evidence="6 9" id="KW-0554">One-carbon metabolism</keyword>
<dbReference type="PIRSF" id="PIRSF000412">
    <property type="entry name" value="SHMT"/>
    <property type="match status" value="1"/>
</dbReference>
<dbReference type="InterPro" id="IPR049943">
    <property type="entry name" value="Ser_HO-MeTrfase-like"/>
</dbReference>
<dbReference type="CDD" id="cd00378">
    <property type="entry name" value="SHMT"/>
    <property type="match status" value="1"/>
</dbReference>
<dbReference type="InterPro" id="IPR015422">
    <property type="entry name" value="PyrdxlP-dep_Trfase_small"/>
</dbReference>
<comment type="caution">
    <text evidence="9">Lacks conserved residue(s) required for the propagation of feature annotation.</text>
</comment>
<name>A0A431U0H9_9BACT</name>
<feature type="binding site" evidence="9">
    <location>
        <begin position="124"/>
        <end position="126"/>
    </location>
    <ligand>
        <name>(6S)-5,6,7,8-tetrahydrofolate</name>
        <dbReference type="ChEBI" id="CHEBI:57453"/>
    </ligand>
</feature>
<dbReference type="GO" id="GO:0019264">
    <property type="term" value="P:glycine biosynthetic process from serine"/>
    <property type="evidence" value="ECO:0007669"/>
    <property type="project" value="UniProtKB-UniRule"/>
</dbReference>
<dbReference type="EC" id="2.1.2.1" evidence="9"/>
<dbReference type="PANTHER" id="PTHR11680">
    <property type="entry name" value="SERINE HYDROXYMETHYLTRANSFERASE"/>
    <property type="match status" value="1"/>
</dbReference>
<comment type="subcellular location">
    <subcellularLocation>
        <location evidence="2 9">Cytoplasm</location>
    </subcellularLocation>
</comment>
<reference evidence="12 13" key="1">
    <citation type="submission" date="2018-12" db="EMBL/GenBank/DDBJ databases">
        <title>Hymenobacter gummosus sp. nov., isolated from a spring.</title>
        <authorList>
            <person name="Nie L."/>
        </authorList>
    </citation>
    <scope>NUCLEOTIDE SEQUENCE [LARGE SCALE GENOMIC DNA]</scope>
    <source>
        <strain evidence="12 13">KCTC 52166</strain>
    </source>
</reference>
<evidence type="ECO:0000256" key="6">
    <source>
        <dbReference type="ARBA" id="ARBA00022563"/>
    </source>
</evidence>
<dbReference type="GO" id="GO:0030170">
    <property type="term" value="F:pyridoxal phosphate binding"/>
    <property type="evidence" value="ECO:0007669"/>
    <property type="project" value="UniProtKB-UniRule"/>
</dbReference>
<dbReference type="HAMAP" id="MF_00051">
    <property type="entry name" value="SHMT"/>
    <property type="match status" value="1"/>
</dbReference>
<dbReference type="GO" id="GO:0005829">
    <property type="term" value="C:cytosol"/>
    <property type="evidence" value="ECO:0007669"/>
    <property type="project" value="TreeGrafter"/>
</dbReference>
<keyword evidence="12" id="KW-0489">Methyltransferase</keyword>
<dbReference type="InterPro" id="IPR039429">
    <property type="entry name" value="SHMT-like_dom"/>
</dbReference>
<comment type="pathway">
    <text evidence="9">Amino-acid biosynthesis; glycine biosynthesis; glycine from L-serine: step 1/1.</text>
</comment>
<dbReference type="GO" id="GO:0004372">
    <property type="term" value="F:glycine hydroxymethyltransferase activity"/>
    <property type="evidence" value="ECO:0007669"/>
    <property type="project" value="UniProtKB-UniRule"/>
</dbReference>
<accession>A0A431U0H9</accession>
<dbReference type="EMBL" id="RXOF01000009">
    <property type="protein sequence ID" value="RTQ48451.1"/>
    <property type="molecule type" value="Genomic_DNA"/>
</dbReference>
<keyword evidence="13" id="KW-1185">Reference proteome</keyword>
<dbReference type="InterPro" id="IPR015424">
    <property type="entry name" value="PyrdxlP-dep_Trfase"/>
</dbReference>
<keyword evidence="9" id="KW-0028">Amino-acid biosynthesis</keyword>
<dbReference type="UniPathway" id="UPA00193"/>
<evidence type="ECO:0000256" key="1">
    <source>
        <dbReference type="ARBA" id="ARBA00001933"/>
    </source>
</evidence>
<evidence type="ECO:0000256" key="10">
    <source>
        <dbReference type="PIRSR" id="PIRSR000412-50"/>
    </source>
</evidence>
<dbReference type="RefSeq" id="WP_126694157.1">
    <property type="nucleotide sequence ID" value="NZ_RXOF01000009.1"/>
</dbReference>
<dbReference type="UniPathway" id="UPA00288">
    <property type="reaction ID" value="UER01023"/>
</dbReference>
<comment type="function">
    <text evidence="9">Catalyzes the reversible interconversion of serine and glycine with tetrahydrofolate (THF) serving as the one-carbon carrier. This reaction serves as the major source of one-carbon groups required for the biosynthesis of purines, thymidylate, methionine, and other important biomolecules. Also exhibits THF-independent aldolase activity toward beta-hydroxyamino acids, producing glycine and aldehydes, via a retro-aldol mechanism.</text>
</comment>
<evidence type="ECO:0000313" key="13">
    <source>
        <dbReference type="Proteomes" id="UP000282184"/>
    </source>
</evidence>
<dbReference type="Gene3D" id="3.40.640.10">
    <property type="entry name" value="Type I PLP-dependent aspartate aminotransferase-like (Major domain)"/>
    <property type="match status" value="1"/>
</dbReference>
<dbReference type="OrthoDB" id="9803846at2"/>
<dbReference type="GO" id="GO:0008168">
    <property type="term" value="F:methyltransferase activity"/>
    <property type="evidence" value="ECO:0007669"/>
    <property type="project" value="UniProtKB-KW"/>
</dbReference>
<evidence type="ECO:0000256" key="7">
    <source>
        <dbReference type="ARBA" id="ARBA00022679"/>
    </source>
</evidence>
<evidence type="ECO:0000256" key="9">
    <source>
        <dbReference type="HAMAP-Rule" id="MF_00051"/>
    </source>
</evidence>
<evidence type="ECO:0000259" key="11">
    <source>
        <dbReference type="Pfam" id="PF00464"/>
    </source>
</evidence>
<dbReference type="PANTHER" id="PTHR11680:SF35">
    <property type="entry name" value="SERINE HYDROXYMETHYLTRANSFERASE 1"/>
    <property type="match status" value="1"/>
</dbReference>
<comment type="similarity">
    <text evidence="3 9">Belongs to the SHMT family.</text>
</comment>
<dbReference type="AlphaFoldDB" id="A0A431U0H9"/>
<comment type="catalytic activity">
    <reaction evidence="9">
        <text>(6R)-5,10-methylene-5,6,7,8-tetrahydrofolate + glycine + H2O = (6S)-5,6,7,8-tetrahydrofolate + L-serine</text>
        <dbReference type="Rhea" id="RHEA:15481"/>
        <dbReference type="ChEBI" id="CHEBI:15377"/>
        <dbReference type="ChEBI" id="CHEBI:15636"/>
        <dbReference type="ChEBI" id="CHEBI:33384"/>
        <dbReference type="ChEBI" id="CHEBI:57305"/>
        <dbReference type="ChEBI" id="CHEBI:57453"/>
        <dbReference type="EC" id="2.1.2.1"/>
    </reaction>
</comment>
<protein>
    <recommendedName>
        <fullName evidence="9">Serine hydroxymethyltransferase</fullName>
        <shortName evidence="9">SHMT</shortName>
        <shortName evidence="9">Serine methylase</shortName>
        <ecNumber evidence="9">2.1.2.1</ecNumber>
    </recommendedName>
</protein>
<comment type="pathway">
    <text evidence="9">One-carbon metabolism; tetrahydrofolate interconversion.</text>
</comment>
<dbReference type="Pfam" id="PF00464">
    <property type="entry name" value="SHMT"/>
    <property type="match status" value="1"/>
</dbReference>
<comment type="caution">
    <text evidence="12">The sequence shown here is derived from an EMBL/GenBank/DDBJ whole genome shotgun (WGS) entry which is preliminary data.</text>
</comment>
<sequence>METTTRTLAPDTVVFDLIRQEKERQTHGLELIASENFVSEQVMQAQGSILTNKYAEGLPGKRYYGGCEIVDQIEQLAIDRVKELFGVEWANVQPHSGAQANAAVMLGIIKPGDKILGFDLSHGGHLTHGSPVNFSGKLYVPSFYGVERETGLIDWEKVKETARREQPKLIICGASAYSRDWNYQALREAADEVGALLLADISHPAGLIAKGLLNNPFEHCHIVTTTTHKTLRGPRGGLIMLGRDFDNPLGLKTPKGEIRPMSSVLDGAVFPGTQGGPLEHVIGAKAVAFGEALTDNYAEYTRQIIKNAQALAKGFVDRGYQIISGGTDNHLMLIDLRSKGLTGKLAENTLIKADITINKNMVPFDDKSPFVTSGMRIGSAAVTTRGLKEADMDTVVDLIDQTLMHHDNDSRISEVRRQVNALMSERPLFVG</sequence>
<evidence type="ECO:0000256" key="3">
    <source>
        <dbReference type="ARBA" id="ARBA00006376"/>
    </source>
</evidence>
<feature type="binding site" evidence="9">
    <location>
        <begin position="368"/>
        <end position="370"/>
    </location>
    <ligand>
        <name>(6S)-5,6,7,8-tetrahydrofolate</name>
        <dbReference type="ChEBI" id="CHEBI:57453"/>
    </ligand>
</feature>
<dbReference type="Proteomes" id="UP000282184">
    <property type="component" value="Unassembled WGS sequence"/>
</dbReference>